<comment type="caution">
    <text evidence="1">The sequence shown here is derived from an EMBL/GenBank/DDBJ whole genome shotgun (WGS) entry which is preliminary data.</text>
</comment>
<gene>
    <name evidence="1" type="ORF">SAMN06297397_0808</name>
</gene>
<name>A0AC61PJ69_9FIRM</name>
<keyword evidence="2" id="KW-1185">Reference proteome</keyword>
<dbReference type="EMBL" id="FWXZ01000001">
    <property type="protein sequence ID" value="SMC41975.1"/>
    <property type="molecule type" value="Genomic_DNA"/>
</dbReference>
<evidence type="ECO:0000313" key="2">
    <source>
        <dbReference type="Proteomes" id="UP000192328"/>
    </source>
</evidence>
<sequence>MLKDILTNKKGLFETGVHTELRGQINRNRRVVLVNGDVMGNVRSEQSGVSARVYRGGVYGFSSMAEYTDEAAEMVLKAATENAAFMDKHAGIGKPALPAMTLKQLPTQEDIRDCEQKIYVDFAREIDAYIAKNCPKLVSRAVVSMEDSMEKLIVTSDAASGHILAPRSYVYVELTAMTDAGNPVVLYVPFGGKGTFDKNFSDSAAYYAQIDKLYERLMQKREGVYAEAGEKTVVLDGMMTGMLSHEAVGHTVEADLVLGGSVAAHNLNKRVASDLVTLSDFAHTAFGKDCPLPVYIDDEGTEAKDVTLIKDGILTGYMNSRESAQHFGMEAAGNARAWSFSDEPLIRMRNTTIHPGKDKLEDMIASVDDGYYLIDSNNGQADTTGEFMFGVTMGYEIKNGKLGKALLDTTISGVAFEMLKTVDMVGDEICWVSSGMCGKKQPMPVGMGGPALRCKVKIGGR</sequence>
<dbReference type="Proteomes" id="UP000192328">
    <property type="component" value="Unassembled WGS sequence"/>
</dbReference>
<organism evidence="1 2">
    <name type="scientific">Aristaeella lactis</name>
    <dbReference type="NCBI Taxonomy" id="3046383"/>
    <lineage>
        <taxon>Bacteria</taxon>
        <taxon>Bacillati</taxon>
        <taxon>Bacillota</taxon>
        <taxon>Clostridia</taxon>
        <taxon>Eubacteriales</taxon>
        <taxon>Aristaeellaceae</taxon>
        <taxon>Aristaeella</taxon>
    </lineage>
</organism>
<evidence type="ECO:0000313" key="1">
    <source>
        <dbReference type="EMBL" id="SMC41975.1"/>
    </source>
</evidence>
<reference evidence="1" key="1">
    <citation type="submission" date="2017-04" db="EMBL/GenBank/DDBJ databases">
        <authorList>
            <person name="Varghese N."/>
            <person name="Submissions S."/>
        </authorList>
    </citation>
    <scope>NUCLEOTIDE SEQUENCE</scope>
    <source>
        <strain evidence="1">WTE2008</strain>
    </source>
</reference>
<accession>A0AC61PJ69</accession>
<proteinExistence type="predicted"/>
<protein>
    <submittedName>
        <fullName evidence="1">TldD protein</fullName>
    </submittedName>
</protein>